<feature type="region of interest" description="Disordered" evidence="1">
    <location>
        <begin position="87"/>
        <end position="106"/>
    </location>
</feature>
<dbReference type="AlphaFoldDB" id="A0A553P3D0"/>
<feature type="compositionally biased region" description="Polar residues" evidence="1">
    <location>
        <begin position="141"/>
        <end position="154"/>
    </location>
</feature>
<dbReference type="SMART" id="SM00233">
    <property type="entry name" value="PH"/>
    <property type="match status" value="1"/>
</dbReference>
<dbReference type="Gene3D" id="1.20.80.10">
    <property type="match status" value="1"/>
</dbReference>
<dbReference type="Pfam" id="PF00169">
    <property type="entry name" value="PH"/>
    <property type="match status" value="1"/>
</dbReference>
<dbReference type="GO" id="GO:0030055">
    <property type="term" value="C:cell-substrate junction"/>
    <property type="evidence" value="ECO:0007669"/>
    <property type="project" value="TreeGrafter"/>
</dbReference>
<dbReference type="EMBL" id="VCGU01000008">
    <property type="protein sequence ID" value="TRY72191.1"/>
    <property type="molecule type" value="Genomic_DNA"/>
</dbReference>
<gene>
    <name evidence="3" type="ORF">TCAL_00239</name>
</gene>
<feature type="compositionally biased region" description="Polar residues" evidence="1">
    <location>
        <begin position="112"/>
        <end position="127"/>
    </location>
</feature>
<dbReference type="PROSITE" id="PS50003">
    <property type="entry name" value="PH_DOMAIN"/>
    <property type="match status" value="1"/>
</dbReference>
<dbReference type="Pfam" id="PF00373">
    <property type="entry name" value="FERM_M"/>
    <property type="match status" value="1"/>
</dbReference>
<dbReference type="InterPro" id="IPR037843">
    <property type="entry name" value="Kindlin/fermitin"/>
</dbReference>
<feature type="region of interest" description="Disordered" evidence="1">
    <location>
        <begin position="183"/>
        <end position="202"/>
    </location>
</feature>
<dbReference type="SMART" id="SM00295">
    <property type="entry name" value="B41"/>
    <property type="match status" value="1"/>
</dbReference>
<feature type="compositionally biased region" description="Polar residues" evidence="1">
    <location>
        <begin position="163"/>
        <end position="172"/>
    </location>
</feature>
<name>A0A553P3D0_TIGCA</name>
<dbReference type="GO" id="GO:0048731">
    <property type="term" value="P:system development"/>
    <property type="evidence" value="ECO:0007669"/>
    <property type="project" value="UniProtKB-ARBA"/>
</dbReference>
<dbReference type="Proteomes" id="UP000318571">
    <property type="component" value="Chromosome 7"/>
</dbReference>
<comment type="caution">
    <text evidence="3">The sequence shown here is derived from an EMBL/GenBank/DDBJ whole genome shotgun (WGS) entry which is preliminary data.</text>
</comment>
<proteinExistence type="predicted"/>
<dbReference type="InterPro" id="IPR011993">
    <property type="entry name" value="PH-like_dom_sf"/>
</dbReference>
<evidence type="ECO:0000313" key="3">
    <source>
        <dbReference type="EMBL" id="TRY72191.1"/>
    </source>
</evidence>
<dbReference type="Pfam" id="PF18124">
    <property type="entry name" value="Kindlin_2_N"/>
    <property type="match status" value="1"/>
</dbReference>
<sequence length="643" mass="73594">MDWSDHAIWWPEKNLWLDKTRWTLDQYNITADAIIQFTPMHKTLHVQLPDLRVIACNVDFSVRTFNASINLCKDLDDLKQNYQETLLKKRPPPPTKDGKTGERIDTNTFISNTGRRYHSNGSLNGTLRTPHKNGNAPFYSNPGTLRNGNYSPYTNGHGPATPPFQNSFSQGALNGSGLSAIDGGDLSLAHSQPPPEATKEAQLHPRTLVERARMNVGWLDSSLSIMEQGVREFDTLLLRFKYFSFYDLSHVHDAVRINQIYEQAKWQILNEEIDCTEEEMLLFAALQLQVTLQSDVQQPQEIYEEDDDVDAALKDLEISLEGPMSNGRNLTDTPRLGGFLRYFRPKRFTLKSFKSLYFELLDLNLYAYRSKLEGSRGESKPVFTVSLKGCEVTPEINLSQRKFQIKLEVPSTEGMTEMWLRCKDGDEYARWMAACRLAAKGKSLADSSYDAEVKSIETFLVMQKPASAPIINPDTIDLNVEDYVAPRFLRKLKSKLRQKILEAQANVNDLNLLEAKMNFIKAWQSLPDYGVSLFVVKFLGEKKEELLGVASNRIMRMTLNNGDHIKTWRFSTMKAWNVNWETKYMMIQLDDERNENVIFNCLSADCKVVHEFIGGYIFLSMRSKDANQQLNEDLFHKLTGGWV</sequence>
<dbReference type="OMA" id="LEAKMNF"/>
<dbReference type="GO" id="GO:0007229">
    <property type="term" value="P:integrin-mediated signaling pathway"/>
    <property type="evidence" value="ECO:0007669"/>
    <property type="project" value="InterPro"/>
</dbReference>
<protein>
    <recommendedName>
        <fullName evidence="2">PH domain-containing protein</fullName>
    </recommendedName>
</protein>
<feature type="compositionally biased region" description="Basic and acidic residues" evidence="1">
    <location>
        <begin position="96"/>
        <end position="105"/>
    </location>
</feature>
<dbReference type="InterPro" id="IPR019749">
    <property type="entry name" value="Band_41_domain"/>
</dbReference>
<dbReference type="STRING" id="6832.A0A553P3D0"/>
<accession>A0A553P3D0</accession>
<dbReference type="CDD" id="cd14473">
    <property type="entry name" value="FERM_B-lobe"/>
    <property type="match status" value="1"/>
</dbReference>
<dbReference type="Gene3D" id="2.30.29.30">
    <property type="entry name" value="Pleckstrin-homology domain (PH domain)/Phosphotyrosine-binding domain (PTB)"/>
    <property type="match status" value="2"/>
</dbReference>
<organism evidence="3 4">
    <name type="scientific">Tigriopus californicus</name>
    <name type="common">Marine copepod</name>
    <dbReference type="NCBI Taxonomy" id="6832"/>
    <lineage>
        <taxon>Eukaryota</taxon>
        <taxon>Metazoa</taxon>
        <taxon>Ecdysozoa</taxon>
        <taxon>Arthropoda</taxon>
        <taxon>Crustacea</taxon>
        <taxon>Multicrustacea</taxon>
        <taxon>Hexanauplia</taxon>
        <taxon>Copepoda</taxon>
        <taxon>Harpacticoida</taxon>
        <taxon>Harpacticidae</taxon>
        <taxon>Tigriopus</taxon>
    </lineage>
</organism>
<dbReference type="Gene3D" id="3.10.20.90">
    <property type="entry name" value="Phosphatidylinositol 3-kinase Catalytic Subunit, Chain A, domain 1"/>
    <property type="match status" value="1"/>
</dbReference>
<evidence type="ECO:0000313" key="4">
    <source>
        <dbReference type="Proteomes" id="UP000318571"/>
    </source>
</evidence>
<dbReference type="SUPFAM" id="SSF50729">
    <property type="entry name" value="PH domain-like"/>
    <property type="match status" value="2"/>
</dbReference>
<dbReference type="SUPFAM" id="SSF47031">
    <property type="entry name" value="Second domain of FERM"/>
    <property type="match status" value="1"/>
</dbReference>
<dbReference type="GO" id="GO:0007160">
    <property type="term" value="P:cell-matrix adhesion"/>
    <property type="evidence" value="ECO:0007669"/>
    <property type="project" value="TreeGrafter"/>
</dbReference>
<feature type="domain" description="PH" evidence="2">
    <location>
        <begin position="333"/>
        <end position="440"/>
    </location>
</feature>
<feature type="region of interest" description="Disordered" evidence="1">
    <location>
        <begin position="112"/>
        <end position="172"/>
    </location>
</feature>
<dbReference type="PANTHER" id="PTHR16160:SF13">
    <property type="entry name" value="FERMITIN 2-RELATED"/>
    <property type="match status" value="1"/>
</dbReference>
<dbReference type="InterPro" id="IPR001849">
    <property type="entry name" value="PH_domain"/>
</dbReference>
<dbReference type="InterPro" id="IPR040790">
    <property type="entry name" value="Kindlin_2_N"/>
</dbReference>
<keyword evidence="4" id="KW-1185">Reference proteome</keyword>
<reference evidence="3 4" key="1">
    <citation type="journal article" date="2018" name="Nat. Ecol. Evol.">
        <title>Genomic signatures of mitonuclear coevolution across populations of Tigriopus californicus.</title>
        <authorList>
            <person name="Barreto F.S."/>
            <person name="Watson E.T."/>
            <person name="Lima T.G."/>
            <person name="Willett C.S."/>
            <person name="Edmands S."/>
            <person name="Li W."/>
            <person name="Burton R.S."/>
        </authorList>
    </citation>
    <scope>NUCLEOTIDE SEQUENCE [LARGE SCALE GENOMIC DNA]</scope>
    <source>
        <strain evidence="3 4">San Diego</strain>
    </source>
</reference>
<dbReference type="InterPro" id="IPR035963">
    <property type="entry name" value="FERM_2"/>
</dbReference>
<dbReference type="PANTHER" id="PTHR16160">
    <property type="entry name" value="FERMITIN 2-RELATED"/>
    <property type="match status" value="1"/>
</dbReference>
<evidence type="ECO:0000259" key="2">
    <source>
        <dbReference type="PROSITE" id="PS50003"/>
    </source>
</evidence>
<dbReference type="InterPro" id="IPR019748">
    <property type="entry name" value="FERM_central"/>
</dbReference>
<dbReference type="CDD" id="cd13205">
    <property type="entry name" value="FERM_C_fermitin"/>
    <property type="match status" value="1"/>
</dbReference>
<evidence type="ECO:0000256" key="1">
    <source>
        <dbReference type="SAM" id="MobiDB-lite"/>
    </source>
</evidence>
<dbReference type="InterPro" id="IPR014352">
    <property type="entry name" value="FERM/acyl-CoA-bd_prot_sf"/>
</dbReference>
<dbReference type="GO" id="GO:0005178">
    <property type="term" value="F:integrin binding"/>
    <property type="evidence" value="ECO:0007669"/>
    <property type="project" value="TreeGrafter"/>
</dbReference>